<dbReference type="Pfam" id="PF00892">
    <property type="entry name" value="EamA"/>
    <property type="match status" value="2"/>
</dbReference>
<comment type="caution">
    <text evidence="3">The sequence shown here is derived from an EMBL/GenBank/DDBJ whole genome shotgun (WGS) entry which is preliminary data.</text>
</comment>
<dbReference type="PANTHER" id="PTHR22911:SF102">
    <property type="entry name" value="MEMBRANE PROTEIN"/>
    <property type="match status" value="1"/>
</dbReference>
<feature type="transmembrane region" description="Helical" evidence="1">
    <location>
        <begin position="162"/>
        <end position="182"/>
    </location>
</feature>
<feature type="transmembrane region" description="Helical" evidence="1">
    <location>
        <begin position="77"/>
        <end position="98"/>
    </location>
</feature>
<feature type="transmembrane region" description="Helical" evidence="1">
    <location>
        <begin position="218"/>
        <end position="239"/>
    </location>
</feature>
<feature type="domain" description="EamA" evidence="2">
    <location>
        <begin position="163"/>
        <end position="291"/>
    </location>
</feature>
<evidence type="ECO:0000256" key="1">
    <source>
        <dbReference type="SAM" id="Phobius"/>
    </source>
</evidence>
<protein>
    <submittedName>
        <fullName evidence="3">DMT family transporter</fullName>
    </submittedName>
</protein>
<dbReference type="SUPFAM" id="SSF103481">
    <property type="entry name" value="Multidrug resistance efflux transporter EmrE"/>
    <property type="match status" value="2"/>
</dbReference>
<reference evidence="3 4" key="1">
    <citation type="submission" date="2024-09" db="EMBL/GenBank/DDBJ databases">
        <authorList>
            <person name="Sun Q."/>
            <person name="Mori K."/>
        </authorList>
    </citation>
    <scope>NUCLEOTIDE SEQUENCE [LARGE SCALE GENOMIC DNA]</scope>
    <source>
        <strain evidence="3 4">ATCC 51285</strain>
    </source>
</reference>
<gene>
    <name evidence="3" type="ORF">ACFFLH_07435</name>
</gene>
<feature type="transmembrane region" description="Helical" evidence="1">
    <location>
        <begin position="251"/>
        <end position="270"/>
    </location>
</feature>
<dbReference type="InterPro" id="IPR000620">
    <property type="entry name" value="EamA_dom"/>
</dbReference>
<dbReference type="Proteomes" id="UP001589628">
    <property type="component" value="Unassembled WGS sequence"/>
</dbReference>
<organism evidence="3 4">
    <name type="scientific">Balneatrix alpica</name>
    <dbReference type="NCBI Taxonomy" id="75684"/>
    <lineage>
        <taxon>Bacteria</taxon>
        <taxon>Pseudomonadati</taxon>
        <taxon>Pseudomonadota</taxon>
        <taxon>Gammaproteobacteria</taxon>
        <taxon>Oceanospirillales</taxon>
        <taxon>Balneatrichaceae</taxon>
        <taxon>Balneatrix</taxon>
    </lineage>
</organism>
<dbReference type="InterPro" id="IPR037185">
    <property type="entry name" value="EmrE-like"/>
</dbReference>
<dbReference type="RefSeq" id="WP_051527440.1">
    <property type="nucleotide sequence ID" value="NZ_JBHLZN010000002.1"/>
</dbReference>
<keyword evidence="1" id="KW-0472">Membrane</keyword>
<sequence length="314" mass="34687">MKAIETPTKATGLNQQQWATLAMVAAMGLSGFIGLFVKESQLDPLSLIFLRCLIGGLGLWLYAYWRGLALPSQPQQWFSIILAGSCLVLNWFCLFLAYRYLPVAVATVIYNLQPLLLLLLAWVILHESVQRQSVVWILLAFIGVVLVVELPQLDWQADQGSWLGLGLSLMSATFYAVTALLTRRVKQVAAAMQAAIQLSVAVIPLGLLLLWQQPSWQGANWSMVLALALINTLLQYLLLYYAIQLLEVQRLTVLAFIYPLTALLVDILFYQEAFSLAQMLGMGLILLANLGVMSLRQAHPPVPATAQAEGSSRC</sequence>
<evidence type="ECO:0000313" key="4">
    <source>
        <dbReference type="Proteomes" id="UP001589628"/>
    </source>
</evidence>
<dbReference type="PANTHER" id="PTHR22911">
    <property type="entry name" value="ACYL-MALONYL CONDENSING ENZYME-RELATED"/>
    <property type="match status" value="1"/>
</dbReference>
<feature type="transmembrane region" description="Helical" evidence="1">
    <location>
        <begin position="276"/>
        <end position="295"/>
    </location>
</feature>
<proteinExistence type="predicted"/>
<keyword evidence="1" id="KW-1133">Transmembrane helix</keyword>
<keyword evidence="4" id="KW-1185">Reference proteome</keyword>
<keyword evidence="1" id="KW-0812">Transmembrane</keyword>
<name>A0ABV5ZCK0_9GAMM</name>
<dbReference type="Gene3D" id="1.10.3730.20">
    <property type="match status" value="1"/>
</dbReference>
<feature type="transmembrane region" description="Helical" evidence="1">
    <location>
        <begin position="134"/>
        <end position="150"/>
    </location>
</feature>
<feature type="transmembrane region" description="Helical" evidence="1">
    <location>
        <begin position="104"/>
        <end position="125"/>
    </location>
</feature>
<feature type="transmembrane region" description="Helical" evidence="1">
    <location>
        <begin position="18"/>
        <end position="36"/>
    </location>
</feature>
<evidence type="ECO:0000259" key="2">
    <source>
        <dbReference type="Pfam" id="PF00892"/>
    </source>
</evidence>
<evidence type="ECO:0000313" key="3">
    <source>
        <dbReference type="EMBL" id="MFB9886234.1"/>
    </source>
</evidence>
<dbReference type="EMBL" id="JBHLZN010000002">
    <property type="protein sequence ID" value="MFB9886234.1"/>
    <property type="molecule type" value="Genomic_DNA"/>
</dbReference>
<accession>A0ABV5ZCK0</accession>
<feature type="transmembrane region" description="Helical" evidence="1">
    <location>
        <begin position="194"/>
        <end position="212"/>
    </location>
</feature>
<feature type="domain" description="EamA" evidence="2">
    <location>
        <begin position="18"/>
        <end position="148"/>
    </location>
</feature>
<feature type="transmembrane region" description="Helical" evidence="1">
    <location>
        <begin position="48"/>
        <end position="65"/>
    </location>
</feature>